<feature type="domain" description="Bacterial sugar transferase" evidence="10">
    <location>
        <begin position="270"/>
        <end position="463"/>
    </location>
</feature>
<evidence type="ECO:0000256" key="4">
    <source>
        <dbReference type="ARBA" id="ARBA00022475"/>
    </source>
</evidence>
<evidence type="ECO:0000313" key="12">
    <source>
        <dbReference type="Proteomes" id="UP000539642"/>
    </source>
</evidence>
<feature type="transmembrane region" description="Helical" evidence="9">
    <location>
        <begin position="43"/>
        <end position="65"/>
    </location>
</feature>
<feature type="transmembrane region" description="Helical" evidence="9">
    <location>
        <begin position="12"/>
        <end position="31"/>
    </location>
</feature>
<dbReference type="GO" id="GO:0016780">
    <property type="term" value="F:phosphotransferase activity, for other substituted phosphate groups"/>
    <property type="evidence" value="ECO:0007669"/>
    <property type="project" value="TreeGrafter"/>
</dbReference>
<evidence type="ECO:0000259" key="10">
    <source>
        <dbReference type="Pfam" id="PF02397"/>
    </source>
</evidence>
<dbReference type="GO" id="GO:0005886">
    <property type="term" value="C:plasma membrane"/>
    <property type="evidence" value="ECO:0007669"/>
    <property type="project" value="UniProtKB-SubCell"/>
</dbReference>
<name>A0A840UPU0_9BACT</name>
<evidence type="ECO:0000256" key="9">
    <source>
        <dbReference type="SAM" id="Phobius"/>
    </source>
</evidence>
<evidence type="ECO:0000256" key="1">
    <source>
        <dbReference type="ARBA" id="ARBA00004141"/>
    </source>
</evidence>
<comment type="subcellular location">
    <subcellularLocation>
        <location evidence="2">Cell membrane</location>
    </subcellularLocation>
    <subcellularLocation>
        <location evidence="1">Membrane</location>
        <topology evidence="1">Multi-pass membrane protein</topology>
    </subcellularLocation>
</comment>
<feature type="transmembrane region" description="Helical" evidence="9">
    <location>
        <begin position="103"/>
        <end position="127"/>
    </location>
</feature>
<keyword evidence="7 9" id="KW-1133">Transmembrane helix</keyword>
<dbReference type="EMBL" id="JACHEO010000001">
    <property type="protein sequence ID" value="MBB5346573.1"/>
    <property type="molecule type" value="Genomic_DNA"/>
</dbReference>
<dbReference type="Gene3D" id="3.40.50.720">
    <property type="entry name" value="NAD(P)-binding Rossmann-like Domain"/>
    <property type="match status" value="1"/>
</dbReference>
<dbReference type="PANTHER" id="PTHR30576:SF4">
    <property type="entry name" value="UNDECAPRENYL-PHOSPHATE GALACTOSE PHOSPHOTRANSFERASE"/>
    <property type="match status" value="1"/>
</dbReference>
<evidence type="ECO:0000256" key="5">
    <source>
        <dbReference type="ARBA" id="ARBA00022679"/>
    </source>
</evidence>
<keyword evidence="4" id="KW-1003">Cell membrane</keyword>
<proteinExistence type="inferred from homology"/>
<dbReference type="NCBIfam" id="TIGR03025">
    <property type="entry name" value="EPS_sugtrans"/>
    <property type="match status" value="1"/>
</dbReference>
<feature type="transmembrane region" description="Helical" evidence="9">
    <location>
        <begin position="275"/>
        <end position="296"/>
    </location>
</feature>
<protein>
    <submittedName>
        <fullName evidence="11">Exopolysaccharide biosynthesis polyprenyl glycosylphosphotransferase</fullName>
    </submittedName>
</protein>
<dbReference type="SUPFAM" id="SSF51735">
    <property type="entry name" value="NAD(P)-binding Rossmann-fold domains"/>
    <property type="match status" value="1"/>
</dbReference>
<keyword evidence="5 11" id="KW-0808">Transferase</keyword>
<evidence type="ECO:0000256" key="7">
    <source>
        <dbReference type="ARBA" id="ARBA00022989"/>
    </source>
</evidence>
<dbReference type="Proteomes" id="UP000539642">
    <property type="component" value="Unassembled WGS sequence"/>
</dbReference>
<dbReference type="Pfam" id="PF02397">
    <property type="entry name" value="Bac_transf"/>
    <property type="match status" value="1"/>
</dbReference>
<accession>A0A840UPU0</accession>
<dbReference type="InterPro" id="IPR003362">
    <property type="entry name" value="Bact_transf"/>
</dbReference>
<evidence type="ECO:0000256" key="8">
    <source>
        <dbReference type="ARBA" id="ARBA00023136"/>
    </source>
</evidence>
<evidence type="ECO:0000313" key="11">
    <source>
        <dbReference type="EMBL" id="MBB5346573.1"/>
    </source>
</evidence>
<evidence type="ECO:0000256" key="2">
    <source>
        <dbReference type="ARBA" id="ARBA00004236"/>
    </source>
</evidence>
<dbReference type="RefSeq" id="WP_183347528.1">
    <property type="nucleotide sequence ID" value="NZ_JACHEO010000001.1"/>
</dbReference>
<dbReference type="PANTHER" id="PTHR30576">
    <property type="entry name" value="COLANIC BIOSYNTHESIS UDP-GLUCOSE LIPID CARRIER TRANSFERASE"/>
    <property type="match status" value="1"/>
</dbReference>
<comment type="caution">
    <text evidence="11">The sequence shown here is derived from an EMBL/GenBank/DDBJ whole genome shotgun (WGS) entry which is preliminary data.</text>
</comment>
<keyword evidence="6 9" id="KW-0812">Transmembrane</keyword>
<organism evidence="11 12">
    <name type="scientific">Desulfoprunum benzoelyticum</name>
    <dbReference type="NCBI Taxonomy" id="1506996"/>
    <lineage>
        <taxon>Bacteria</taxon>
        <taxon>Pseudomonadati</taxon>
        <taxon>Thermodesulfobacteriota</taxon>
        <taxon>Desulfobulbia</taxon>
        <taxon>Desulfobulbales</taxon>
        <taxon>Desulfobulbaceae</taxon>
        <taxon>Desulfoprunum</taxon>
    </lineage>
</organism>
<sequence>MLSTNLREQSSFIVRCFHLLDCLLVVGYLWLLVVWYRVPWSPYYTRLEIITFVLCLVAFQSFQLYRSWRGWRFYIEFLYILRAWITVVGLLLFYFFIFKISHAYSRVVFMIWSTTTPLLLFAVHVAARRLLSIIRARGRNVRRAVIVGAGDLGMNVVREIESMPWAGIEILGFFDDKVDEENLDQVMGKPILGNINSIQPYLSKNDIDYVYIALPMRAEKKIFTILRECRSLGARIYLIPDLYVYGLHHAEIQSLGKLLILNFNPHTEWKRGFDIIFSLCVLICTLPLSLLVALLVKLDDGGPIFYRHRRITATGKEFDCLKFRTMRVGADQELHRLLAENPELKKEWDAHFKLKNDPRVTRIGRFLRRTSLDEFPQFLNVLKGDMSVVGARPIVGRELKDFYKESAGRYCSMKPGITGPWQVGRRSDVDDYTERVEMDDWYILNYSLWNDIKIIGKTIVSMIRGNGAY</sequence>
<dbReference type="InterPro" id="IPR017475">
    <property type="entry name" value="EPS_sugar_tfrase"/>
</dbReference>
<reference evidence="11 12" key="1">
    <citation type="submission" date="2020-08" db="EMBL/GenBank/DDBJ databases">
        <title>Genomic Encyclopedia of Type Strains, Phase IV (KMG-IV): sequencing the most valuable type-strain genomes for metagenomic binning, comparative biology and taxonomic classification.</title>
        <authorList>
            <person name="Goeker M."/>
        </authorList>
    </citation>
    <scope>NUCLEOTIDE SEQUENCE [LARGE SCALE GENOMIC DNA]</scope>
    <source>
        <strain evidence="11 12">DSM 28570</strain>
    </source>
</reference>
<comment type="similarity">
    <text evidence="3">Belongs to the bacterial sugar transferase family.</text>
</comment>
<dbReference type="Pfam" id="PF13727">
    <property type="entry name" value="CoA_binding_3"/>
    <property type="match status" value="1"/>
</dbReference>
<keyword evidence="8 9" id="KW-0472">Membrane</keyword>
<dbReference type="AlphaFoldDB" id="A0A840UPU0"/>
<feature type="transmembrane region" description="Helical" evidence="9">
    <location>
        <begin position="77"/>
        <end position="97"/>
    </location>
</feature>
<evidence type="ECO:0000256" key="3">
    <source>
        <dbReference type="ARBA" id="ARBA00006464"/>
    </source>
</evidence>
<dbReference type="InterPro" id="IPR036291">
    <property type="entry name" value="NAD(P)-bd_dom_sf"/>
</dbReference>
<gene>
    <name evidence="11" type="ORF">HNQ81_000280</name>
</gene>
<evidence type="ECO:0000256" key="6">
    <source>
        <dbReference type="ARBA" id="ARBA00022692"/>
    </source>
</evidence>
<keyword evidence="12" id="KW-1185">Reference proteome</keyword>